<dbReference type="AlphaFoldDB" id="A0A498JYV8"/>
<reference evidence="8 9" key="1">
    <citation type="submission" date="2018-10" db="EMBL/GenBank/DDBJ databases">
        <title>A high-quality apple genome assembly.</title>
        <authorList>
            <person name="Hu J."/>
        </authorList>
    </citation>
    <scope>NUCLEOTIDE SEQUENCE [LARGE SCALE GENOMIC DNA]</scope>
    <source>
        <strain evidence="9">cv. HFTH1</strain>
        <tissue evidence="8">Young leaf</tissue>
    </source>
</reference>
<protein>
    <recommendedName>
        <fullName evidence="1">ADP-ribosyl cyclase/cyclic ADP-ribose hydrolase</fullName>
        <ecNumber evidence="1">3.2.2.6</ecNumber>
    </recommendedName>
</protein>
<keyword evidence="2" id="KW-0378">Hydrolase</keyword>
<dbReference type="Pfam" id="PF01582">
    <property type="entry name" value="TIR"/>
    <property type="match status" value="1"/>
</dbReference>
<dbReference type="EMBL" id="RDQH01000330">
    <property type="protein sequence ID" value="RXI00511.1"/>
    <property type="molecule type" value="Genomic_DNA"/>
</dbReference>
<evidence type="ECO:0000256" key="5">
    <source>
        <dbReference type="SAM" id="MobiDB-lite"/>
    </source>
</evidence>
<dbReference type="Proteomes" id="UP000290289">
    <property type="component" value="Chromosome 4"/>
</dbReference>
<dbReference type="SUPFAM" id="SSF52200">
    <property type="entry name" value="Toll/Interleukin receptor TIR domain"/>
    <property type="match status" value="1"/>
</dbReference>
<dbReference type="InterPro" id="IPR032675">
    <property type="entry name" value="LRR_dom_sf"/>
</dbReference>
<keyword evidence="6" id="KW-0812">Transmembrane</keyword>
<dbReference type="SMART" id="SM00255">
    <property type="entry name" value="TIR"/>
    <property type="match status" value="1"/>
</dbReference>
<evidence type="ECO:0000259" key="7">
    <source>
        <dbReference type="PROSITE" id="PS50104"/>
    </source>
</evidence>
<dbReference type="Gene3D" id="3.40.50.10140">
    <property type="entry name" value="Toll/interleukin-1 receptor homology (TIR) domain"/>
    <property type="match status" value="1"/>
</dbReference>
<evidence type="ECO:0000256" key="1">
    <source>
        <dbReference type="ARBA" id="ARBA00011982"/>
    </source>
</evidence>
<proteinExistence type="predicted"/>
<evidence type="ECO:0000313" key="8">
    <source>
        <dbReference type="EMBL" id="RXI00511.1"/>
    </source>
</evidence>
<dbReference type="Gene3D" id="3.80.10.10">
    <property type="entry name" value="Ribonuclease Inhibitor"/>
    <property type="match status" value="1"/>
</dbReference>
<gene>
    <name evidence="8" type="ORF">DVH24_000745</name>
</gene>
<evidence type="ECO:0000256" key="2">
    <source>
        <dbReference type="ARBA" id="ARBA00022801"/>
    </source>
</evidence>
<evidence type="ECO:0000256" key="3">
    <source>
        <dbReference type="ARBA" id="ARBA00023027"/>
    </source>
</evidence>
<dbReference type="PANTHER" id="PTHR32009:SF39">
    <property type="entry name" value="TIR DOMAIN-CONTAINING PROTEIN"/>
    <property type="match status" value="1"/>
</dbReference>
<feature type="compositionally biased region" description="Polar residues" evidence="5">
    <location>
        <begin position="613"/>
        <end position="624"/>
    </location>
</feature>
<keyword evidence="6" id="KW-1133">Transmembrane helix</keyword>
<dbReference type="SUPFAM" id="SSF52058">
    <property type="entry name" value="L domain-like"/>
    <property type="match status" value="1"/>
</dbReference>
<dbReference type="FunFam" id="3.40.50.10140:FF:000007">
    <property type="entry name" value="Disease resistance protein (TIR-NBS-LRR class)"/>
    <property type="match status" value="1"/>
</dbReference>
<sequence length="701" mass="80049">MAFVRTSQGTCSDSKKIGGYRYDVFLSFRGEDTRKTFTDHLYTALNNAGFLTFRDDDGLERGKDIKPGLQRAIHLSRTSVVVFSEDYTSSRWCLDELVMILERKRILERQRPPLNHVVLPVFYHVDPSHVKKQTESIGKAFERHETSQSPKKVKEWRKALAEVADLAGMVLQNKADGGCNLSDDAFHRDLSNLSSLRTIKLNKNPIRSLPVFIKSLRRLDHLSFLSCERLESLVGLPKVHKDMDIRGCISLKKITYQSYGFQNLTANMENYNLVDWAYCYKLEPIDRVDVEMTKLLGLSNLGSMPAIRMKKPNTLENRWSPVQGLYQYGIFSTFFVGNEVPGQFSHKSTMSSISFIMSLLPDHKIRGLNIFATYAKEKNSNNGSTDSDSDVDKCYELDPIMIKVRNKSKGLMWIYGPILYGIPGEGEDIIWLSHWKMENESILQCGDEVLVLVLMRPNVFQLKEYGVELVQEHQDKMSTQHNTTADLPDYPFVIGGDLSRWEICPGLYLLGISKKIAESKESFDFSWRSWLNRVIMDSDEDDTGMLCCCIAMNYTSRSARIHLKNVSNKFYVICMFFIQRMARGFNEEDKKDEDTDTEEEQQDDSAIVATRVAGSNNSAGVYSSDNEEEKQDEDTDTKEEQQDDQTLVATRSAGSNNCGVKGWKVLITAAVLLVLLFFMWYFCSPLAKQSREKFVEFTVPT</sequence>
<dbReference type="PANTHER" id="PTHR32009">
    <property type="entry name" value="TMV RESISTANCE PROTEIN N-LIKE"/>
    <property type="match status" value="1"/>
</dbReference>
<name>A0A498JYV8_MALDO</name>
<feature type="region of interest" description="Disordered" evidence="5">
    <location>
        <begin position="588"/>
        <end position="650"/>
    </location>
</feature>
<accession>A0A498JYV8</accession>
<evidence type="ECO:0000256" key="6">
    <source>
        <dbReference type="SAM" id="Phobius"/>
    </source>
</evidence>
<keyword evidence="6" id="KW-0472">Membrane</keyword>
<dbReference type="InterPro" id="IPR000157">
    <property type="entry name" value="TIR_dom"/>
</dbReference>
<organism evidence="8 9">
    <name type="scientific">Malus domestica</name>
    <name type="common">Apple</name>
    <name type="synonym">Pyrus malus</name>
    <dbReference type="NCBI Taxonomy" id="3750"/>
    <lineage>
        <taxon>Eukaryota</taxon>
        <taxon>Viridiplantae</taxon>
        <taxon>Streptophyta</taxon>
        <taxon>Embryophyta</taxon>
        <taxon>Tracheophyta</taxon>
        <taxon>Spermatophyta</taxon>
        <taxon>Magnoliopsida</taxon>
        <taxon>eudicotyledons</taxon>
        <taxon>Gunneridae</taxon>
        <taxon>Pentapetalae</taxon>
        <taxon>rosids</taxon>
        <taxon>fabids</taxon>
        <taxon>Rosales</taxon>
        <taxon>Rosaceae</taxon>
        <taxon>Amygdaloideae</taxon>
        <taxon>Maleae</taxon>
        <taxon>Malus</taxon>
    </lineage>
</organism>
<evidence type="ECO:0000256" key="4">
    <source>
        <dbReference type="ARBA" id="ARBA00047304"/>
    </source>
</evidence>
<dbReference type="PROSITE" id="PS50104">
    <property type="entry name" value="TIR"/>
    <property type="match status" value="1"/>
</dbReference>
<dbReference type="GO" id="GO:0061809">
    <property type="term" value="F:NAD+ nucleosidase activity, cyclic ADP-ribose generating"/>
    <property type="evidence" value="ECO:0007669"/>
    <property type="project" value="UniProtKB-EC"/>
</dbReference>
<feature type="compositionally biased region" description="Acidic residues" evidence="5">
    <location>
        <begin position="594"/>
        <end position="603"/>
    </location>
</feature>
<dbReference type="GO" id="GO:0007165">
    <property type="term" value="P:signal transduction"/>
    <property type="evidence" value="ECO:0007669"/>
    <property type="project" value="InterPro"/>
</dbReference>
<comment type="caution">
    <text evidence="8">The sequence shown here is derived from an EMBL/GenBank/DDBJ whole genome shotgun (WGS) entry which is preliminary data.</text>
</comment>
<feature type="domain" description="TIR" evidence="7">
    <location>
        <begin position="20"/>
        <end position="194"/>
    </location>
</feature>
<keyword evidence="3" id="KW-0520">NAD</keyword>
<feature type="compositionally biased region" description="Acidic residues" evidence="5">
    <location>
        <begin position="625"/>
        <end position="643"/>
    </location>
</feature>
<feature type="transmembrane region" description="Helical" evidence="6">
    <location>
        <begin position="662"/>
        <end position="683"/>
    </location>
</feature>
<evidence type="ECO:0000313" key="9">
    <source>
        <dbReference type="Proteomes" id="UP000290289"/>
    </source>
</evidence>
<comment type="catalytic activity">
    <reaction evidence="4">
        <text>NAD(+) + H2O = ADP-D-ribose + nicotinamide + H(+)</text>
        <dbReference type="Rhea" id="RHEA:16301"/>
        <dbReference type="ChEBI" id="CHEBI:15377"/>
        <dbReference type="ChEBI" id="CHEBI:15378"/>
        <dbReference type="ChEBI" id="CHEBI:17154"/>
        <dbReference type="ChEBI" id="CHEBI:57540"/>
        <dbReference type="ChEBI" id="CHEBI:57967"/>
        <dbReference type="EC" id="3.2.2.6"/>
    </reaction>
    <physiologicalReaction direction="left-to-right" evidence="4">
        <dbReference type="Rhea" id="RHEA:16302"/>
    </physiologicalReaction>
</comment>
<dbReference type="EC" id="3.2.2.6" evidence="1"/>
<dbReference type="InterPro" id="IPR035897">
    <property type="entry name" value="Toll_tir_struct_dom_sf"/>
</dbReference>
<keyword evidence="9" id="KW-1185">Reference proteome</keyword>